<evidence type="ECO:0000256" key="1">
    <source>
        <dbReference type="ARBA" id="ARBA00019852"/>
    </source>
</evidence>
<dbReference type="AlphaFoldDB" id="A0A6N8FFA8"/>
<sequence>MVSVTRVHNLENVLSSHDINEWLMNTGLESHTVEVIGNGVNWLLAEQQSPKAHKVHDTDFVRHGLQIVEIMLELSMDDESLIAALLYPYYGPQATDKKLKEKITNKFGSSTLALLDSVRKMANLGLLSSRIKHSAAQAEKIRRMLTAMVEDVRAVVIKLSQQVVYLRDIKSGDEETRVLAAKETQTIFAPLANRLGIGQLKWELEDYSFRYLQPTVYKNIASSLEEKRADRQQYLEDFVNSLSEKMTDIGVEAVVYGRPKHIYSIYKKMQKKDYDFSQLFDIRAVRVVTHKLQDCYGALGVIHTNWRHIPSEFDDYVATPKPNGYQSIHTVIIGPHGKPIEIQIRTQEMHEEAELGVAAHWQYKESDSKNKHVKMSSYEEKIAWLRKLLQWQEEMADTNDFAEELHNQVVEDRVYVFTPDGDVVDLPSGSTPLDFAYYVHTNVGHRCIGAKVFNRIVPFTYQLKTGDQIEIITGKEPNPKRDWLNPNLDYVHSSRARAKIQTWFKQQDKDKNIVEGKQMVEHELNRLDIDWSETSHAVVRFNMNSLDDLLAAIGAGDVRLYQVINYIESKATNQPKPEIDPRLIQKPRKKSKKNQNGVVLHGVGNLMNQLAGCCNPIMGDDIVGYITQGRGVVIHRSDCEQFKIVMDEHPERFIEASWAEQYSGGFVANVKIFANDRSGLLRDITTILANDKVNVLAMSTDSDVNNQVVTMGLKLEVYNLSAFNRVLDKISQVEEVMKVKRS</sequence>
<feature type="domain" description="TGS" evidence="8">
    <location>
        <begin position="412"/>
        <end position="473"/>
    </location>
</feature>
<dbReference type="FunFam" id="3.30.460.10:FF:000001">
    <property type="entry name" value="GTP pyrophosphokinase RelA"/>
    <property type="match status" value="1"/>
</dbReference>
<dbReference type="PROSITE" id="PS51880">
    <property type="entry name" value="TGS"/>
    <property type="match status" value="1"/>
</dbReference>
<keyword evidence="9" id="KW-0418">Kinase</keyword>
<dbReference type="PROSITE" id="PS51671">
    <property type="entry name" value="ACT"/>
    <property type="match status" value="1"/>
</dbReference>
<organism evidence="9 10">
    <name type="scientific">Psychrosphaera haliotis</name>
    <dbReference type="NCBI Taxonomy" id="555083"/>
    <lineage>
        <taxon>Bacteria</taxon>
        <taxon>Pseudomonadati</taxon>
        <taxon>Pseudomonadota</taxon>
        <taxon>Gammaproteobacteria</taxon>
        <taxon>Alteromonadales</taxon>
        <taxon>Pseudoalteromonadaceae</taxon>
        <taxon>Psychrosphaera</taxon>
    </lineage>
</organism>
<dbReference type="SMART" id="SM00954">
    <property type="entry name" value="RelA_SpoT"/>
    <property type="match status" value="1"/>
</dbReference>
<name>A0A6N8FFA8_9GAMM</name>
<dbReference type="InterPro" id="IPR004095">
    <property type="entry name" value="TGS"/>
</dbReference>
<dbReference type="InterPro" id="IPR043519">
    <property type="entry name" value="NT_sf"/>
</dbReference>
<dbReference type="Gene3D" id="3.30.460.10">
    <property type="entry name" value="Beta Polymerase, domain 2"/>
    <property type="match status" value="1"/>
</dbReference>
<comment type="similarity">
    <text evidence="6">Belongs to the relA/spoT family.</text>
</comment>
<dbReference type="Gene3D" id="3.30.70.260">
    <property type="match status" value="1"/>
</dbReference>
<dbReference type="Pfam" id="PF04607">
    <property type="entry name" value="RelA_SpoT"/>
    <property type="match status" value="1"/>
</dbReference>
<dbReference type="InterPro" id="IPR033655">
    <property type="entry name" value="TGS_RelA/SpoT"/>
</dbReference>
<dbReference type="GO" id="GO:0008893">
    <property type="term" value="F:guanosine-3',5'-bis(diphosphate) 3'-diphosphatase activity"/>
    <property type="evidence" value="ECO:0007669"/>
    <property type="project" value="TreeGrafter"/>
</dbReference>
<dbReference type="InterPro" id="IPR002912">
    <property type="entry name" value="ACT_dom"/>
</dbReference>
<dbReference type="SUPFAM" id="SSF109604">
    <property type="entry name" value="HD-domain/PDEase-like"/>
    <property type="match status" value="1"/>
</dbReference>
<evidence type="ECO:0000256" key="5">
    <source>
        <dbReference type="ARBA" id="ARBA00033308"/>
    </source>
</evidence>
<dbReference type="NCBIfam" id="TIGR00691">
    <property type="entry name" value="spoT_relA"/>
    <property type="match status" value="1"/>
</dbReference>
<dbReference type="FunFam" id="3.10.20.30:FF:000002">
    <property type="entry name" value="GTP pyrophosphokinase (RelA/SpoT)"/>
    <property type="match status" value="1"/>
</dbReference>
<comment type="pathway">
    <text evidence="2">Purine metabolism.</text>
</comment>
<dbReference type="InterPro" id="IPR004811">
    <property type="entry name" value="RelA/Spo_fam"/>
</dbReference>
<keyword evidence="9" id="KW-0808">Transferase</keyword>
<dbReference type="Pfam" id="PF02824">
    <property type="entry name" value="TGS"/>
    <property type="match status" value="1"/>
</dbReference>
<dbReference type="CDD" id="cd01668">
    <property type="entry name" value="TGS_RSH"/>
    <property type="match status" value="1"/>
</dbReference>
<dbReference type="NCBIfam" id="NF008124">
    <property type="entry name" value="PRK10872.1"/>
    <property type="match status" value="1"/>
</dbReference>
<dbReference type="GO" id="GO:0016301">
    <property type="term" value="F:kinase activity"/>
    <property type="evidence" value="ECO:0007669"/>
    <property type="project" value="UniProtKB-KW"/>
</dbReference>
<dbReference type="Proteomes" id="UP000439994">
    <property type="component" value="Unassembled WGS sequence"/>
</dbReference>
<evidence type="ECO:0000259" key="7">
    <source>
        <dbReference type="PROSITE" id="PS51671"/>
    </source>
</evidence>
<gene>
    <name evidence="9" type="primary">relA</name>
    <name evidence="9" type="ORF">GNP35_10875</name>
</gene>
<evidence type="ECO:0000256" key="6">
    <source>
        <dbReference type="RuleBase" id="RU003847"/>
    </source>
</evidence>
<evidence type="ECO:0000313" key="10">
    <source>
        <dbReference type="Proteomes" id="UP000439994"/>
    </source>
</evidence>
<dbReference type="GO" id="GO:0042594">
    <property type="term" value="P:response to starvation"/>
    <property type="evidence" value="ECO:0007669"/>
    <property type="project" value="TreeGrafter"/>
</dbReference>
<dbReference type="InterPro" id="IPR012676">
    <property type="entry name" value="TGS-like"/>
</dbReference>
<protein>
    <recommendedName>
        <fullName evidence="1">GTP pyrophosphokinase</fullName>
    </recommendedName>
    <alternativeName>
        <fullName evidence="4">(p)ppGpp synthase</fullName>
    </alternativeName>
    <alternativeName>
        <fullName evidence="3">ATP:GTP 3'-pyrophosphotransferase</fullName>
    </alternativeName>
    <alternativeName>
        <fullName evidence="5">ppGpp synthase I</fullName>
    </alternativeName>
</protein>
<reference evidence="9 10" key="1">
    <citation type="submission" date="2019-11" db="EMBL/GenBank/DDBJ databases">
        <title>P. haliotis isolates from Z. marina roots.</title>
        <authorList>
            <person name="Cohen M."/>
            <person name="Jospin G."/>
            <person name="Eisen J.A."/>
            <person name="Coil D.A."/>
        </authorList>
    </citation>
    <scope>NUCLEOTIDE SEQUENCE [LARGE SCALE GENOMIC DNA]</scope>
    <source>
        <strain evidence="9 10">UCD-MCMsp1aY</strain>
    </source>
</reference>
<evidence type="ECO:0000259" key="8">
    <source>
        <dbReference type="PROSITE" id="PS51880"/>
    </source>
</evidence>
<dbReference type="GO" id="GO:0008728">
    <property type="term" value="F:GTP diphosphokinase activity"/>
    <property type="evidence" value="ECO:0007669"/>
    <property type="project" value="TreeGrafter"/>
</dbReference>
<comment type="function">
    <text evidence="6">In eubacteria ppGpp (guanosine 3'-diphosphate 5'-diphosphate) is a mediator of the stringent response that coordinates a variety of cellular activities in response to changes in nutritional abundance.</text>
</comment>
<dbReference type="PANTHER" id="PTHR21262">
    <property type="entry name" value="GUANOSINE-3',5'-BIS DIPHOSPHATE 3'-PYROPHOSPHOHYDROLASE"/>
    <property type="match status" value="1"/>
</dbReference>
<proteinExistence type="inferred from homology"/>
<dbReference type="SUPFAM" id="SSF81301">
    <property type="entry name" value="Nucleotidyltransferase"/>
    <property type="match status" value="1"/>
</dbReference>
<dbReference type="GO" id="GO:0015969">
    <property type="term" value="P:guanosine tetraphosphate metabolic process"/>
    <property type="evidence" value="ECO:0007669"/>
    <property type="project" value="InterPro"/>
</dbReference>
<dbReference type="EMBL" id="WOCD01000005">
    <property type="protein sequence ID" value="MUH72941.1"/>
    <property type="molecule type" value="Genomic_DNA"/>
</dbReference>
<evidence type="ECO:0000313" key="9">
    <source>
        <dbReference type="EMBL" id="MUH72941.1"/>
    </source>
</evidence>
<dbReference type="Pfam" id="PF13291">
    <property type="entry name" value="ACT_4"/>
    <property type="match status" value="1"/>
</dbReference>
<dbReference type="SUPFAM" id="SSF55021">
    <property type="entry name" value="ACT-like"/>
    <property type="match status" value="1"/>
</dbReference>
<dbReference type="InterPro" id="IPR045600">
    <property type="entry name" value="RelA/SpoT_AH_RIS"/>
</dbReference>
<dbReference type="CDD" id="cd04876">
    <property type="entry name" value="ACT_RelA-SpoT"/>
    <property type="match status" value="1"/>
</dbReference>
<dbReference type="GO" id="GO:0005886">
    <property type="term" value="C:plasma membrane"/>
    <property type="evidence" value="ECO:0007669"/>
    <property type="project" value="TreeGrafter"/>
</dbReference>
<evidence type="ECO:0000256" key="2">
    <source>
        <dbReference type="ARBA" id="ARBA00025704"/>
    </source>
</evidence>
<dbReference type="CDD" id="cd05399">
    <property type="entry name" value="NT_Rel-Spo_like"/>
    <property type="match status" value="1"/>
</dbReference>
<dbReference type="Gene3D" id="1.10.3210.10">
    <property type="entry name" value="Hypothetical protein af1432"/>
    <property type="match status" value="1"/>
</dbReference>
<dbReference type="Pfam" id="PF19296">
    <property type="entry name" value="RelA_AH_RIS"/>
    <property type="match status" value="1"/>
</dbReference>
<dbReference type="Gene3D" id="3.10.20.30">
    <property type="match status" value="1"/>
</dbReference>
<dbReference type="GO" id="GO:0015949">
    <property type="term" value="P:nucleobase-containing small molecule interconversion"/>
    <property type="evidence" value="ECO:0007669"/>
    <property type="project" value="UniProtKB-ARBA"/>
</dbReference>
<dbReference type="SUPFAM" id="SSF81271">
    <property type="entry name" value="TGS-like"/>
    <property type="match status" value="1"/>
</dbReference>
<dbReference type="InterPro" id="IPR012675">
    <property type="entry name" value="Beta-grasp_dom_sf"/>
</dbReference>
<feature type="domain" description="ACT" evidence="7">
    <location>
        <begin position="669"/>
        <end position="742"/>
    </location>
</feature>
<accession>A0A6N8FFA8</accession>
<evidence type="ECO:0000256" key="4">
    <source>
        <dbReference type="ARBA" id="ARBA00032407"/>
    </source>
</evidence>
<dbReference type="PANTHER" id="PTHR21262:SF31">
    <property type="entry name" value="GTP PYROPHOSPHOKINASE"/>
    <property type="match status" value="1"/>
</dbReference>
<keyword evidence="10" id="KW-1185">Reference proteome</keyword>
<evidence type="ECO:0000256" key="3">
    <source>
        <dbReference type="ARBA" id="ARBA00029754"/>
    </source>
</evidence>
<dbReference type="Pfam" id="PF13328">
    <property type="entry name" value="HD_4"/>
    <property type="match status" value="1"/>
</dbReference>
<dbReference type="InterPro" id="IPR007685">
    <property type="entry name" value="RelA_SpoT"/>
</dbReference>
<dbReference type="RefSeq" id="WP_330997791.1">
    <property type="nucleotide sequence ID" value="NZ_WOCD01000005.1"/>
</dbReference>
<comment type="caution">
    <text evidence="9">The sequence shown here is derived from an EMBL/GenBank/DDBJ whole genome shotgun (WGS) entry which is preliminary data.</text>
</comment>
<dbReference type="InterPro" id="IPR045865">
    <property type="entry name" value="ACT-like_dom_sf"/>
</dbReference>